<evidence type="ECO:0000256" key="2">
    <source>
        <dbReference type="ARBA" id="ARBA00022679"/>
    </source>
</evidence>
<proteinExistence type="inferred from homology"/>
<evidence type="ECO:0000256" key="8">
    <source>
        <dbReference type="ARBA" id="ARBA00022840"/>
    </source>
</evidence>
<evidence type="ECO:0000256" key="7">
    <source>
        <dbReference type="ARBA" id="ARBA00022833"/>
    </source>
</evidence>
<comment type="catalytic activity">
    <reaction evidence="10 11">
        <text>DNA(n) + a 2'-deoxyribonucleoside 5'-triphosphate = DNA(n+1) + diphosphate</text>
        <dbReference type="Rhea" id="RHEA:22508"/>
        <dbReference type="Rhea" id="RHEA-COMP:17339"/>
        <dbReference type="Rhea" id="RHEA-COMP:17340"/>
        <dbReference type="ChEBI" id="CHEBI:33019"/>
        <dbReference type="ChEBI" id="CHEBI:61560"/>
        <dbReference type="ChEBI" id="CHEBI:173112"/>
        <dbReference type="EC" id="2.7.7.7"/>
    </reaction>
</comment>
<evidence type="ECO:0000256" key="9">
    <source>
        <dbReference type="ARBA" id="ARBA00022932"/>
    </source>
</evidence>
<evidence type="ECO:0000259" key="12">
    <source>
        <dbReference type="SMART" id="SM00382"/>
    </source>
</evidence>
<keyword evidence="14" id="KW-1185">Reference proteome</keyword>
<feature type="domain" description="AAA+ ATPase" evidence="12">
    <location>
        <begin position="38"/>
        <end position="181"/>
    </location>
</feature>
<dbReference type="Gene3D" id="1.10.8.60">
    <property type="match status" value="1"/>
</dbReference>
<dbReference type="GO" id="GO:0009360">
    <property type="term" value="C:DNA polymerase III complex"/>
    <property type="evidence" value="ECO:0007669"/>
    <property type="project" value="InterPro"/>
</dbReference>
<dbReference type="EC" id="2.7.7.7" evidence="11"/>
<evidence type="ECO:0000256" key="11">
    <source>
        <dbReference type="RuleBase" id="RU364063"/>
    </source>
</evidence>
<dbReference type="PANTHER" id="PTHR11669:SF0">
    <property type="entry name" value="PROTEIN STICHEL-LIKE 2"/>
    <property type="match status" value="1"/>
</dbReference>
<dbReference type="Gene3D" id="1.20.272.10">
    <property type="match status" value="1"/>
</dbReference>
<dbReference type="GO" id="GO:0003677">
    <property type="term" value="F:DNA binding"/>
    <property type="evidence" value="ECO:0007669"/>
    <property type="project" value="InterPro"/>
</dbReference>
<dbReference type="Proteomes" id="UP001204144">
    <property type="component" value="Unassembled WGS sequence"/>
</dbReference>
<sequence>MENFVVSARKYRPVTFDSVVGQSHITTTLRNAIKSNQLAQAFLFTGPRGVGKTTCARILAKTINCLDVSENTEPCNKCSSCKNFDQNASFNIHELDAASNNSVEDIRNLIDQVRFPPQDGKYKVYIIDEVHMLSQAAFNAFLKTLEEPPSYAIFILATTEKHKILPTILSRCQIFDFNRIQIKDMAQHLASIAAKEDISFEEEALELIALKADGGLRDALSMFDLNVTFSSDRKLSYKDVLENLHVLDYDYYLRMLDVLHDGDISQVLLILHEIISKGFDVHQFVVGLNEHFRNILVSKEPSTLEILELSETTKQKYIEQAKRISTSFLMSALSVGSNIDINFKSAKNQRLHVEIGLLKLSQINAVLNLAGLPDGEGQKKKLMEA</sequence>
<dbReference type="NCBIfam" id="TIGR02397">
    <property type="entry name" value="dnaX_nterm"/>
    <property type="match status" value="1"/>
</dbReference>
<dbReference type="EMBL" id="RJUF01000002">
    <property type="protein sequence ID" value="MCP9761595.1"/>
    <property type="molecule type" value="Genomic_DNA"/>
</dbReference>
<comment type="similarity">
    <text evidence="1 11">Belongs to the DnaX/STICHEL family.</text>
</comment>
<dbReference type="Pfam" id="PF22608">
    <property type="entry name" value="DNAX_ATPase_lid"/>
    <property type="match status" value="1"/>
</dbReference>
<dbReference type="InterPro" id="IPR022754">
    <property type="entry name" value="DNA_pol_III_gamma-3"/>
</dbReference>
<name>A0AAE3H2E2_9BACT</name>
<keyword evidence="3 11" id="KW-0548">Nucleotidyltransferase</keyword>
<dbReference type="PANTHER" id="PTHR11669">
    <property type="entry name" value="REPLICATION FACTOR C / DNA POLYMERASE III GAMMA-TAU SUBUNIT"/>
    <property type="match status" value="1"/>
</dbReference>
<dbReference type="CDD" id="cd18137">
    <property type="entry name" value="HLD_clamp_pol_III_gamma_tau"/>
    <property type="match status" value="1"/>
</dbReference>
<reference evidence="13 14" key="1">
    <citation type="submission" date="2018-11" db="EMBL/GenBank/DDBJ databases">
        <title>Novel bacteria species description.</title>
        <authorList>
            <person name="Han J.-H."/>
        </authorList>
    </citation>
    <scope>NUCLEOTIDE SEQUENCE [LARGE SCALE GENOMIC DNA]</scope>
    <source>
        <strain evidence="13 14">KCTC23259</strain>
    </source>
</reference>
<evidence type="ECO:0000256" key="3">
    <source>
        <dbReference type="ARBA" id="ARBA00022695"/>
    </source>
</evidence>
<dbReference type="InterPro" id="IPR008921">
    <property type="entry name" value="DNA_pol3_clamp-load_cplx_C"/>
</dbReference>
<keyword evidence="6 11" id="KW-0547">Nucleotide-binding</keyword>
<dbReference type="Gene3D" id="3.40.50.300">
    <property type="entry name" value="P-loop containing nucleotide triphosphate hydrolases"/>
    <property type="match status" value="1"/>
</dbReference>
<organism evidence="13 14">
    <name type="scientific">Lacihabitans soyangensis</name>
    <dbReference type="NCBI Taxonomy" id="869394"/>
    <lineage>
        <taxon>Bacteria</taxon>
        <taxon>Pseudomonadati</taxon>
        <taxon>Bacteroidota</taxon>
        <taxon>Cytophagia</taxon>
        <taxon>Cytophagales</taxon>
        <taxon>Leadbetterellaceae</taxon>
        <taxon>Lacihabitans</taxon>
    </lineage>
</organism>
<dbReference type="InterPro" id="IPR027417">
    <property type="entry name" value="P-loop_NTPase"/>
</dbReference>
<keyword evidence="9 11" id="KW-0239">DNA-directed DNA polymerase</keyword>
<dbReference type="InterPro" id="IPR050238">
    <property type="entry name" value="DNA_Rep/Repair_Clamp_Loader"/>
</dbReference>
<gene>
    <name evidence="11" type="primary">dnaX</name>
    <name evidence="13" type="ORF">EGI31_01420</name>
</gene>
<dbReference type="GO" id="GO:0003887">
    <property type="term" value="F:DNA-directed DNA polymerase activity"/>
    <property type="evidence" value="ECO:0007669"/>
    <property type="project" value="UniProtKB-KW"/>
</dbReference>
<dbReference type="SMART" id="SM00382">
    <property type="entry name" value="AAA"/>
    <property type="match status" value="1"/>
</dbReference>
<evidence type="ECO:0000256" key="1">
    <source>
        <dbReference type="ARBA" id="ARBA00006360"/>
    </source>
</evidence>
<keyword evidence="4 11" id="KW-0235">DNA replication</keyword>
<keyword evidence="8 11" id="KW-0067">ATP-binding</keyword>
<evidence type="ECO:0000256" key="10">
    <source>
        <dbReference type="ARBA" id="ARBA00049244"/>
    </source>
</evidence>
<evidence type="ECO:0000256" key="5">
    <source>
        <dbReference type="ARBA" id="ARBA00022723"/>
    </source>
</evidence>
<evidence type="ECO:0000256" key="6">
    <source>
        <dbReference type="ARBA" id="ARBA00022741"/>
    </source>
</evidence>
<dbReference type="FunFam" id="3.40.50.300:FF:000014">
    <property type="entry name" value="DNA polymerase III subunit gamma/tau"/>
    <property type="match status" value="1"/>
</dbReference>
<dbReference type="GO" id="GO:0005524">
    <property type="term" value="F:ATP binding"/>
    <property type="evidence" value="ECO:0007669"/>
    <property type="project" value="UniProtKB-KW"/>
</dbReference>
<evidence type="ECO:0000313" key="14">
    <source>
        <dbReference type="Proteomes" id="UP001204144"/>
    </source>
</evidence>
<dbReference type="InterPro" id="IPR001270">
    <property type="entry name" value="ClpA/B"/>
</dbReference>
<accession>A0AAE3H2E2</accession>
<dbReference type="Pfam" id="PF13177">
    <property type="entry name" value="DNA_pol3_delta2"/>
    <property type="match status" value="1"/>
</dbReference>
<dbReference type="GO" id="GO:0006261">
    <property type="term" value="P:DNA-templated DNA replication"/>
    <property type="evidence" value="ECO:0007669"/>
    <property type="project" value="TreeGrafter"/>
</dbReference>
<evidence type="ECO:0000313" key="13">
    <source>
        <dbReference type="EMBL" id="MCP9761595.1"/>
    </source>
</evidence>
<dbReference type="SUPFAM" id="SSF48019">
    <property type="entry name" value="post-AAA+ oligomerization domain-like"/>
    <property type="match status" value="1"/>
</dbReference>
<dbReference type="InterPro" id="IPR045085">
    <property type="entry name" value="HLD_clamp_pol_III_gamma_tau"/>
</dbReference>
<dbReference type="Pfam" id="PF12169">
    <property type="entry name" value="DNA_pol3_gamma3"/>
    <property type="match status" value="1"/>
</dbReference>
<dbReference type="NCBIfam" id="NF011531">
    <property type="entry name" value="PRK14971.1"/>
    <property type="match status" value="1"/>
</dbReference>
<comment type="function">
    <text evidence="11">DNA polymerase III is a complex, multichain enzyme responsible for most of the replicative synthesis in bacteria. This DNA polymerase also exhibits 3' to 5' exonuclease activity.</text>
</comment>
<dbReference type="GO" id="GO:0046872">
    <property type="term" value="F:metal ion binding"/>
    <property type="evidence" value="ECO:0007669"/>
    <property type="project" value="UniProtKB-KW"/>
</dbReference>
<keyword evidence="5" id="KW-0479">Metal-binding</keyword>
<dbReference type="PRINTS" id="PR00300">
    <property type="entry name" value="CLPPROTEASEA"/>
</dbReference>
<keyword evidence="2 11" id="KW-0808">Transferase</keyword>
<dbReference type="AlphaFoldDB" id="A0AAE3H2E2"/>
<dbReference type="InterPro" id="IPR012763">
    <property type="entry name" value="DNA_pol_III_sug/sutau_N"/>
</dbReference>
<dbReference type="SUPFAM" id="SSF52540">
    <property type="entry name" value="P-loop containing nucleoside triphosphate hydrolases"/>
    <property type="match status" value="1"/>
</dbReference>
<protein>
    <recommendedName>
        <fullName evidence="11">DNA polymerase III subunit gamma/tau</fullName>
        <ecNumber evidence="11">2.7.7.7</ecNumber>
    </recommendedName>
</protein>
<dbReference type="RefSeq" id="WP_310586152.1">
    <property type="nucleotide sequence ID" value="NZ_RJUF01000002.1"/>
</dbReference>
<keyword evidence="7" id="KW-0862">Zinc</keyword>
<dbReference type="InterPro" id="IPR003593">
    <property type="entry name" value="AAA+_ATPase"/>
</dbReference>
<comment type="caution">
    <text evidence="13">The sequence shown here is derived from an EMBL/GenBank/DDBJ whole genome shotgun (WGS) entry which is preliminary data.</text>
</comment>
<comment type="subunit">
    <text evidence="11">DNA polymerase III contains a core (composed of alpha, epsilon and theta chains) that associates with a tau subunit. This core dimerizes to form the POLIII' complex. PolIII' associates with the gamma complex (composed of gamma, delta, delta', psi and chi chains) and with the beta chain to form the complete DNA polymerase III complex.</text>
</comment>
<evidence type="ECO:0000256" key="4">
    <source>
        <dbReference type="ARBA" id="ARBA00022705"/>
    </source>
</evidence>
<dbReference type="CDD" id="cd00009">
    <property type="entry name" value="AAA"/>
    <property type="match status" value="1"/>
</dbReference>
<dbReference type="NCBIfam" id="NF004046">
    <property type="entry name" value="PRK05563.1"/>
    <property type="match status" value="1"/>
</dbReference>